<name>A0ABX6N6J3_9BURK</name>
<accession>A0ABX6N6J3</accession>
<evidence type="ECO:0000313" key="3">
    <source>
        <dbReference type="Proteomes" id="UP000501130"/>
    </source>
</evidence>
<evidence type="ECO:0000259" key="1">
    <source>
        <dbReference type="Pfam" id="PF13643"/>
    </source>
</evidence>
<dbReference type="RefSeq" id="WP_171099818.1">
    <property type="nucleotide sequence ID" value="NZ_CP053084.1"/>
</dbReference>
<dbReference type="InterPro" id="IPR025285">
    <property type="entry name" value="DUF4145"/>
</dbReference>
<gene>
    <name evidence="2" type="ORF">HKT17_10140</name>
</gene>
<dbReference type="EMBL" id="CP053084">
    <property type="protein sequence ID" value="QJR30041.1"/>
    <property type="molecule type" value="Genomic_DNA"/>
</dbReference>
<feature type="domain" description="DUF4145" evidence="1">
    <location>
        <begin position="92"/>
        <end position="172"/>
    </location>
</feature>
<evidence type="ECO:0000313" key="2">
    <source>
        <dbReference type="EMBL" id="QJR30041.1"/>
    </source>
</evidence>
<reference evidence="2 3" key="1">
    <citation type="submission" date="2020-05" db="EMBL/GenBank/DDBJ databases">
        <title>Compete genome of Limnobacter sp. SAORIC-580.</title>
        <authorList>
            <person name="Song J."/>
            <person name="Cho J.-C."/>
        </authorList>
    </citation>
    <scope>NUCLEOTIDE SEQUENCE [LARGE SCALE GENOMIC DNA]</scope>
    <source>
        <strain evidence="2 3">SAORIC-580</strain>
    </source>
</reference>
<dbReference type="Pfam" id="PF13643">
    <property type="entry name" value="DUF4145"/>
    <property type="match status" value="1"/>
</dbReference>
<dbReference type="Proteomes" id="UP000501130">
    <property type="component" value="Chromosome"/>
</dbReference>
<organism evidence="2 3">
    <name type="scientific">Limnobacter profundi</name>
    <dbReference type="NCBI Taxonomy" id="2732163"/>
    <lineage>
        <taxon>Bacteria</taxon>
        <taxon>Pseudomonadati</taxon>
        <taxon>Pseudomonadota</taxon>
        <taxon>Betaproteobacteria</taxon>
        <taxon>Burkholderiales</taxon>
        <taxon>Burkholderiaceae</taxon>
        <taxon>Limnobacter</taxon>
    </lineage>
</organism>
<protein>
    <submittedName>
        <fullName evidence="2">DUF4145 domain-containing protein</fullName>
    </submittedName>
</protein>
<sequence>MKAEYIPPKRAARAFNCPNCHVYAKQSWYFMGGASSENGFGTQYHNEKFLVSDCENCSSPTIWLGEKVIFPIHSSAQPPNPDLPEEIRQDYEEARTISNLSPRGAAALLRLAIQKLCAHLGQPGKNINSDIAALVKEGLPSGVQKALDSVRVIGNDAVHPGSIDLKDDRDTVNTLFKLVNFISTKMITEPKEIDELYSSLPQEKIDGINQRDGGS</sequence>
<proteinExistence type="predicted"/>
<keyword evidence="3" id="KW-1185">Reference proteome</keyword>